<dbReference type="InterPro" id="IPR036188">
    <property type="entry name" value="FAD/NAD-bd_sf"/>
</dbReference>
<dbReference type="PROSITE" id="PS00624">
    <property type="entry name" value="GMC_OXRED_2"/>
    <property type="match status" value="1"/>
</dbReference>
<evidence type="ECO:0000256" key="1">
    <source>
        <dbReference type="ARBA" id="ARBA00001974"/>
    </source>
</evidence>
<dbReference type="InterPro" id="IPR012132">
    <property type="entry name" value="GMC_OxRdtase"/>
</dbReference>
<dbReference type="PANTHER" id="PTHR11552:SF147">
    <property type="entry name" value="CHOLINE DEHYDROGENASE, MITOCHONDRIAL"/>
    <property type="match status" value="1"/>
</dbReference>
<evidence type="ECO:0000259" key="6">
    <source>
        <dbReference type="PROSITE" id="PS00624"/>
    </source>
</evidence>
<dbReference type="Gene3D" id="3.50.50.60">
    <property type="entry name" value="FAD/NAD(P)-binding domain"/>
    <property type="match status" value="1"/>
</dbReference>
<dbReference type="Pfam" id="PF00732">
    <property type="entry name" value="GMC_oxred_N"/>
    <property type="match status" value="1"/>
</dbReference>
<dbReference type="EMBL" id="AP029612">
    <property type="protein sequence ID" value="BFG69691.1"/>
    <property type="molecule type" value="Genomic_DNA"/>
</dbReference>
<dbReference type="PANTHER" id="PTHR11552">
    <property type="entry name" value="GLUCOSE-METHANOL-CHOLINE GMC OXIDOREDUCTASE"/>
    <property type="match status" value="1"/>
</dbReference>
<evidence type="ECO:0000256" key="5">
    <source>
        <dbReference type="PIRSR" id="PIRSR000137-2"/>
    </source>
</evidence>
<dbReference type="AlphaFoldDB" id="A0AAT9GGD1"/>
<dbReference type="RefSeq" id="WP_353550000.1">
    <property type="nucleotide sequence ID" value="NZ_AP029612.1"/>
</dbReference>
<dbReference type="GO" id="GO:0050660">
    <property type="term" value="F:flavin adenine dinucleotide binding"/>
    <property type="evidence" value="ECO:0007669"/>
    <property type="project" value="InterPro"/>
</dbReference>
<dbReference type="PIRSF" id="PIRSF000137">
    <property type="entry name" value="Alcohol_oxidase"/>
    <property type="match status" value="1"/>
</dbReference>
<proteinExistence type="inferred from homology"/>
<organism evidence="7">
    <name type="scientific">Sediminibacterium sp. KACHI17</name>
    <dbReference type="NCBI Taxonomy" id="1751071"/>
    <lineage>
        <taxon>Bacteria</taxon>
        <taxon>Pseudomonadati</taxon>
        <taxon>Bacteroidota</taxon>
        <taxon>Chitinophagia</taxon>
        <taxon>Chitinophagales</taxon>
        <taxon>Chitinophagaceae</taxon>
        <taxon>Sediminibacterium</taxon>
    </lineage>
</organism>
<sequence>MSYDYIIIGAGSAGCVLANRLSEGGHHKILLLEAGGPDKKPEIHIPGAYTKLNRSDADWAFWTTPQKHIDQRRLFIPRGKTLGGSSATNAMAYVRGNRADFDEWASMGNPGWNYDAVLPYFKKSEHNENFGGDYHGWDGPLNITHSLQPHPLGEVFIQACEESGIQRNDDYNGAQQIGASLLQFTIKNNQRHSTATAFLKPAMKRKNLTVRTQCQVKSILIENGRAVGVEVMIGQSGTERINCSKEVILSAGAIQSPHLLMLSGIGDPIELGKQGINVVHALPGVGKNLQDHVWSGVSVNSIIPTSNALLSPLNMGKALVQHLLFKKGPLGNSPLEANAFYSTHGGERPDIQFHFAPIGIADDYSTDMYNLKTFPKKSGFGIMAILLHPESRGVIRLKNSNPKDAPIIDHRVLDHPKDRELLLIALKKAIAIAQTPSMNAYADGDLALPKNYHDDNALQQHINKSLETLYHPVGTCKMGTDEESVVDHELKVHGIRSLRVVDASIMPTIVSGNTNAATIMIAEKAADLIKQHL</sequence>
<dbReference type="InterPro" id="IPR000172">
    <property type="entry name" value="GMC_OxRdtase_N"/>
</dbReference>
<gene>
    <name evidence="7" type="ORF">KACHI17_05720</name>
</gene>
<dbReference type="Pfam" id="PF05199">
    <property type="entry name" value="GMC_oxred_C"/>
    <property type="match status" value="1"/>
</dbReference>
<comment type="similarity">
    <text evidence="2">Belongs to the GMC oxidoreductase family.</text>
</comment>
<evidence type="ECO:0000256" key="4">
    <source>
        <dbReference type="ARBA" id="ARBA00022827"/>
    </source>
</evidence>
<comment type="cofactor">
    <cofactor evidence="1 5">
        <name>FAD</name>
        <dbReference type="ChEBI" id="CHEBI:57692"/>
    </cofactor>
</comment>
<protein>
    <submittedName>
        <fullName evidence="7">GMC family oxidoreductase N-terminal domain-containing protein</fullName>
    </submittedName>
</protein>
<dbReference type="SUPFAM" id="SSF51905">
    <property type="entry name" value="FAD/NAD(P)-binding domain"/>
    <property type="match status" value="1"/>
</dbReference>
<feature type="binding site" evidence="5">
    <location>
        <position position="216"/>
    </location>
    <ligand>
        <name>FAD</name>
        <dbReference type="ChEBI" id="CHEBI:57692"/>
    </ligand>
</feature>
<dbReference type="Gene3D" id="3.30.560.10">
    <property type="entry name" value="Glucose Oxidase, domain 3"/>
    <property type="match status" value="1"/>
</dbReference>
<feature type="domain" description="Glucose-methanol-choline oxidoreductase N-terminal" evidence="6">
    <location>
        <begin position="252"/>
        <end position="266"/>
    </location>
</feature>
<dbReference type="GO" id="GO:0016614">
    <property type="term" value="F:oxidoreductase activity, acting on CH-OH group of donors"/>
    <property type="evidence" value="ECO:0007669"/>
    <property type="project" value="InterPro"/>
</dbReference>
<dbReference type="InterPro" id="IPR007867">
    <property type="entry name" value="GMC_OxRtase_C"/>
</dbReference>
<name>A0AAT9GGD1_9BACT</name>
<keyword evidence="3" id="KW-0285">Flavoprotein</keyword>
<reference evidence="7" key="1">
    <citation type="submission" date="2024-02" db="EMBL/GenBank/DDBJ databases">
        <title>Sediminibacterium planktonica sp. nov. and Sediminibacterium longus sp. nov., isolated from surface lake and river water.</title>
        <authorList>
            <person name="Watanabe K."/>
            <person name="Takemine S."/>
            <person name="Ishii Y."/>
            <person name="Ogata Y."/>
            <person name="Shindo C."/>
            <person name="Suda W."/>
        </authorList>
    </citation>
    <scope>NUCLEOTIDE SEQUENCE</scope>
    <source>
        <strain evidence="7">KACHI17</strain>
    </source>
</reference>
<accession>A0AAT9GGD1</accession>
<evidence type="ECO:0000256" key="2">
    <source>
        <dbReference type="ARBA" id="ARBA00010790"/>
    </source>
</evidence>
<keyword evidence="4 5" id="KW-0274">FAD</keyword>
<evidence type="ECO:0000256" key="3">
    <source>
        <dbReference type="ARBA" id="ARBA00022630"/>
    </source>
</evidence>
<evidence type="ECO:0000313" key="7">
    <source>
        <dbReference type="EMBL" id="BFG69691.1"/>
    </source>
</evidence>
<dbReference type="SUPFAM" id="SSF54373">
    <property type="entry name" value="FAD-linked reductases, C-terminal domain"/>
    <property type="match status" value="1"/>
</dbReference>